<evidence type="ECO:0000313" key="11">
    <source>
        <dbReference type="Proteomes" id="UP000419743"/>
    </source>
</evidence>
<dbReference type="GO" id="GO:0070006">
    <property type="term" value="F:metalloaminopeptidase activity"/>
    <property type="evidence" value="ECO:0007669"/>
    <property type="project" value="InterPro"/>
</dbReference>
<evidence type="ECO:0000256" key="6">
    <source>
        <dbReference type="ARBA" id="ARBA00022801"/>
    </source>
</evidence>
<evidence type="ECO:0000256" key="5">
    <source>
        <dbReference type="ARBA" id="ARBA00022670"/>
    </source>
</evidence>
<dbReference type="Pfam" id="PF00883">
    <property type="entry name" value="Peptidase_M17"/>
    <property type="match status" value="1"/>
</dbReference>
<keyword evidence="8" id="KW-0479">Metal-binding</keyword>
<dbReference type="InterPro" id="IPR043472">
    <property type="entry name" value="Macro_dom-like"/>
</dbReference>
<dbReference type="PROSITE" id="PS00631">
    <property type="entry name" value="CYTOSOL_AP"/>
    <property type="match status" value="1"/>
</dbReference>
<dbReference type="EMBL" id="CACRYJ010000046">
    <property type="protein sequence ID" value="VZO38288.1"/>
    <property type="molecule type" value="Genomic_DNA"/>
</dbReference>
<keyword evidence="5 8" id="KW-0645">Protease</keyword>
<dbReference type="Gene3D" id="3.40.630.10">
    <property type="entry name" value="Zn peptidases"/>
    <property type="match status" value="1"/>
</dbReference>
<reference evidence="10 11" key="1">
    <citation type="submission" date="2019-11" db="EMBL/GenBank/DDBJ databases">
        <authorList>
            <person name="Criscuolo A."/>
        </authorList>
    </citation>
    <scope>NUCLEOTIDE SEQUENCE [LARGE SCALE GENOMIC DNA]</scope>
    <source>
        <strain evidence="10">CIP111667</strain>
    </source>
</reference>
<dbReference type="EC" id="3.4.11.10" evidence="8"/>
<feature type="binding site" evidence="8">
    <location>
        <position position="299"/>
    </location>
    <ligand>
        <name>Mn(2+)</name>
        <dbReference type="ChEBI" id="CHEBI:29035"/>
        <label>2</label>
    </ligand>
</feature>
<evidence type="ECO:0000256" key="1">
    <source>
        <dbReference type="ARBA" id="ARBA00000135"/>
    </source>
</evidence>
<feature type="binding site" evidence="8">
    <location>
        <position position="281"/>
    </location>
    <ligand>
        <name>Mn(2+)</name>
        <dbReference type="ChEBI" id="CHEBI:29035"/>
        <label>1</label>
    </ligand>
</feature>
<evidence type="ECO:0000256" key="3">
    <source>
        <dbReference type="ARBA" id="ARBA00009528"/>
    </source>
</evidence>
<evidence type="ECO:0000256" key="7">
    <source>
        <dbReference type="ARBA" id="ARBA00049972"/>
    </source>
</evidence>
<comment type="subcellular location">
    <subcellularLocation>
        <location evidence="8">Cytoplasm</location>
    </subcellularLocation>
</comment>
<dbReference type="RefSeq" id="WP_156741824.1">
    <property type="nucleotide sequence ID" value="NZ_CACRYJ010000046.1"/>
</dbReference>
<feature type="binding site" evidence="8">
    <location>
        <position position="276"/>
    </location>
    <ligand>
        <name>Mn(2+)</name>
        <dbReference type="ChEBI" id="CHEBI:29035"/>
        <label>2</label>
    </ligand>
</feature>
<organism evidence="10 11">
    <name type="scientific">Occultella aeris</name>
    <dbReference type="NCBI Taxonomy" id="2761496"/>
    <lineage>
        <taxon>Bacteria</taxon>
        <taxon>Bacillati</taxon>
        <taxon>Actinomycetota</taxon>
        <taxon>Actinomycetes</taxon>
        <taxon>Micrococcales</taxon>
        <taxon>Ruaniaceae</taxon>
        <taxon>Occultella</taxon>
    </lineage>
</organism>
<dbReference type="InterPro" id="IPR000819">
    <property type="entry name" value="Peptidase_M17_C"/>
</dbReference>
<name>A0A7M4DLV8_9MICO</name>
<dbReference type="SUPFAM" id="SSF53187">
    <property type="entry name" value="Zn-dependent exopeptidases"/>
    <property type="match status" value="1"/>
</dbReference>
<dbReference type="Pfam" id="PF02789">
    <property type="entry name" value="Peptidase_M17_N"/>
    <property type="match status" value="1"/>
</dbReference>
<evidence type="ECO:0000256" key="4">
    <source>
        <dbReference type="ARBA" id="ARBA00022438"/>
    </source>
</evidence>
<comment type="cofactor">
    <cofactor evidence="8">
        <name>Mn(2+)</name>
        <dbReference type="ChEBI" id="CHEBI:29035"/>
    </cofactor>
    <text evidence="8">Binds 2 manganese ions per subunit.</text>
</comment>
<sequence>MAQASPELDVRPGPLSRDLLAEFGPSAVLALPIAPARPDDGELQPRAGVADAAAAYEVDLYDLAARSGSTGAAGEAVAVTLPALTGAPTPWHGLPGRIVFVGVGDESAVAMRRAGAAAARIVAGTQTLVTSLAADGVDDQVRPLVEGVLLASYRPPWTGTGTGPSAPVNRVTLVGDADPGEVAQAQIAAGTTLLTRTLAATPSNLKNPQWLADQVRTLARGTRSVKVTVRTEAWLAKQGLNGILAVGRGSATPPRLVTVDHNPAGATGDPVVLVGKGISFDSGGISIKPRDAMIAMKTDMAGAAAVLGAVLGAARAELPVRVIGVLPLAENAFSGDSYRPGDVLRMVDGTTVEIGNTDAEGRMVLADAMAWARREYEPRVLVDIATLTGAASLGLGRRHGALYATRDDLRDALVAAGDRAGETLWPMPLVEEYRHALDSAIADLSHIGTDPHTSGGSITAALFLQHFAGQTPWAHLDIAGPARSAKAEHEISEGATGFGARLLFRWLQTLS</sequence>
<evidence type="ECO:0000313" key="10">
    <source>
        <dbReference type="EMBL" id="VZO38288.1"/>
    </source>
</evidence>
<accession>A0A7M4DLV8</accession>
<feature type="binding site" evidence="8">
    <location>
        <position position="358"/>
    </location>
    <ligand>
        <name>Mn(2+)</name>
        <dbReference type="ChEBI" id="CHEBI:29035"/>
        <label>1</label>
    </ligand>
</feature>
<dbReference type="Proteomes" id="UP000419743">
    <property type="component" value="Unassembled WGS sequence"/>
</dbReference>
<comment type="function">
    <text evidence="7 8">Presumably involved in the processing and regular turnover of intracellular proteins. Catalyzes the removal of unsubstituted N-terminal amino acids from various peptides.</text>
</comment>
<feature type="domain" description="Cytosol aminopeptidase" evidence="9">
    <location>
        <begin position="356"/>
        <end position="363"/>
    </location>
</feature>
<dbReference type="Gene3D" id="3.40.220.10">
    <property type="entry name" value="Leucine Aminopeptidase, subunit E, domain 1"/>
    <property type="match status" value="1"/>
</dbReference>
<feature type="binding site" evidence="8">
    <location>
        <position position="360"/>
    </location>
    <ligand>
        <name>Mn(2+)</name>
        <dbReference type="ChEBI" id="CHEBI:29035"/>
        <label>1</label>
    </ligand>
</feature>
<gene>
    <name evidence="10" type="primary">pepA_1</name>
    <name evidence="8" type="synonym">pepA</name>
    <name evidence="10" type="ORF">HALOF300_03125</name>
</gene>
<dbReference type="GO" id="GO:0005737">
    <property type="term" value="C:cytoplasm"/>
    <property type="evidence" value="ECO:0007669"/>
    <property type="project" value="UniProtKB-SubCell"/>
</dbReference>
<evidence type="ECO:0000256" key="8">
    <source>
        <dbReference type="HAMAP-Rule" id="MF_00181"/>
    </source>
</evidence>
<feature type="active site" evidence="8">
    <location>
        <position position="362"/>
    </location>
</feature>
<dbReference type="EC" id="3.4.11.1" evidence="8"/>
<keyword evidence="4 8" id="KW-0031">Aminopeptidase</keyword>
<dbReference type="PRINTS" id="PR00481">
    <property type="entry name" value="LAMNOPPTDASE"/>
</dbReference>
<dbReference type="SUPFAM" id="SSF52949">
    <property type="entry name" value="Macro domain-like"/>
    <property type="match status" value="1"/>
</dbReference>
<dbReference type="HAMAP" id="MF_00181">
    <property type="entry name" value="Cytosol_peptidase_M17"/>
    <property type="match status" value="1"/>
</dbReference>
<feature type="binding site" evidence="8">
    <location>
        <position position="360"/>
    </location>
    <ligand>
        <name>Mn(2+)</name>
        <dbReference type="ChEBI" id="CHEBI:29035"/>
        <label>2</label>
    </ligand>
</feature>
<proteinExistence type="inferred from homology"/>
<dbReference type="AlphaFoldDB" id="A0A7M4DLV8"/>
<keyword evidence="8" id="KW-0464">Manganese</keyword>
<dbReference type="InterPro" id="IPR011356">
    <property type="entry name" value="Leucine_aapep/pepB"/>
</dbReference>
<dbReference type="PANTHER" id="PTHR11963">
    <property type="entry name" value="LEUCINE AMINOPEPTIDASE-RELATED"/>
    <property type="match status" value="1"/>
</dbReference>
<comment type="catalytic activity">
    <reaction evidence="2 8">
        <text>Release of an N-terminal amino acid, preferentially leucine, but not glutamic or aspartic acids.</text>
        <dbReference type="EC" id="3.4.11.10"/>
    </reaction>
</comment>
<evidence type="ECO:0000259" key="9">
    <source>
        <dbReference type="PROSITE" id="PS00631"/>
    </source>
</evidence>
<feature type="binding site" evidence="8">
    <location>
        <position position="281"/>
    </location>
    <ligand>
        <name>Mn(2+)</name>
        <dbReference type="ChEBI" id="CHEBI:29035"/>
        <label>2</label>
    </ligand>
</feature>
<dbReference type="GO" id="GO:0006508">
    <property type="term" value="P:proteolysis"/>
    <property type="evidence" value="ECO:0007669"/>
    <property type="project" value="UniProtKB-KW"/>
</dbReference>
<evidence type="ECO:0000256" key="2">
    <source>
        <dbReference type="ARBA" id="ARBA00000967"/>
    </source>
</evidence>
<dbReference type="PANTHER" id="PTHR11963:SF23">
    <property type="entry name" value="CYTOSOL AMINOPEPTIDASE"/>
    <property type="match status" value="1"/>
</dbReference>
<dbReference type="InterPro" id="IPR008283">
    <property type="entry name" value="Peptidase_M17_N"/>
</dbReference>
<comment type="caution">
    <text evidence="10">The sequence shown here is derived from an EMBL/GenBank/DDBJ whole genome shotgun (WGS) entry which is preliminary data.</text>
</comment>
<keyword evidence="11" id="KW-1185">Reference proteome</keyword>
<comment type="similarity">
    <text evidence="3 8">Belongs to the peptidase M17 family.</text>
</comment>
<dbReference type="CDD" id="cd00433">
    <property type="entry name" value="Peptidase_M17"/>
    <property type="match status" value="1"/>
</dbReference>
<comment type="catalytic activity">
    <reaction evidence="1 8">
        <text>Release of an N-terminal amino acid, Xaa-|-Yaa-, in which Xaa is preferably Leu, but may be other amino acids including Pro although not Arg or Lys, and Yaa may be Pro. Amino acid amides and methyl esters are also readily hydrolyzed, but rates on arylamides are exceedingly low.</text>
        <dbReference type="EC" id="3.4.11.1"/>
    </reaction>
</comment>
<dbReference type="GO" id="GO:0030145">
    <property type="term" value="F:manganese ion binding"/>
    <property type="evidence" value="ECO:0007669"/>
    <property type="project" value="UniProtKB-UniRule"/>
</dbReference>
<dbReference type="InterPro" id="IPR023042">
    <property type="entry name" value="Peptidase_M17_leu_NH2_pept"/>
</dbReference>
<keyword evidence="6 8" id="KW-0378">Hydrolase</keyword>
<protein>
    <recommendedName>
        <fullName evidence="8">Probable cytosol aminopeptidase</fullName>
        <ecNumber evidence="8">3.4.11.1</ecNumber>
    </recommendedName>
    <alternativeName>
        <fullName evidence="8">Leucine aminopeptidase</fullName>
        <shortName evidence="8">LAP</shortName>
        <ecNumber evidence="8">3.4.11.10</ecNumber>
    </alternativeName>
    <alternativeName>
        <fullName evidence="8">Leucyl aminopeptidase</fullName>
    </alternativeName>
</protein>
<feature type="active site" evidence="8">
    <location>
        <position position="288"/>
    </location>
</feature>
<keyword evidence="8" id="KW-0963">Cytoplasm</keyword>